<proteinExistence type="predicted"/>
<evidence type="ECO:0000256" key="1">
    <source>
        <dbReference type="SAM" id="Coils"/>
    </source>
</evidence>
<dbReference type="Proteomes" id="UP000235672">
    <property type="component" value="Unassembled WGS sequence"/>
</dbReference>
<sequence length="559" mass="62717">MDPAFKFPNSPGTPLFQVSPERVNQQRPPHISTHSHTTSFDSNTSPTSQNRHTRESSMVQDKVAAFNSLAYQGKQLERKTNDAALKRAMLGREEAESEMRRYREEARSLRRQVEEGKERERRVGERLENVMDNYGRAKETHAHTQALWEKEIRRARKESFKSQSVIVKLQEELKSSRNLLKMAQTDLEAEKERSMKREQEAFAARYQLVGVQEELSQMQETIKLVEQERDALRTIAKNEEIARIAAEGRLPLPVTKEDDEFASPKKARRSLTPVMITSSATAEEELTDLRQRLEWEKQRAERAHERIEFLEMECKLNCCASKKTSRPSTSDGIPKMKAPSSAVFIPAEGVFRAVSPAPEESPWISPAKKTQPIFEQPVSKVQEQRSHARTPSCDPPAYAIPSEANTSLLSLLDEPSSPTSIPTVPKQSAEQESDSENNTTITQTTSDSDNCTTVTGVIQTFHTISTTTRIPLAKPSDITPPTLPLPASLDPALSPTMTREEALAMIRERRGRARSLAQGTLTPRKQMVDGGVRRDISAPAVRSGGVRGRPMSRPGSRMV</sequence>
<feature type="compositionally biased region" description="Polar residues" evidence="2">
    <location>
        <begin position="421"/>
        <end position="450"/>
    </location>
</feature>
<organism evidence="3 4">
    <name type="scientific">Hyaloscypha hepaticicola</name>
    <dbReference type="NCBI Taxonomy" id="2082293"/>
    <lineage>
        <taxon>Eukaryota</taxon>
        <taxon>Fungi</taxon>
        <taxon>Dikarya</taxon>
        <taxon>Ascomycota</taxon>
        <taxon>Pezizomycotina</taxon>
        <taxon>Leotiomycetes</taxon>
        <taxon>Helotiales</taxon>
        <taxon>Hyaloscyphaceae</taxon>
        <taxon>Hyaloscypha</taxon>
    </lineage>
</organism>
<keyword evidence="4" id="KW-1185">Reference proteome</keyword>
<feature type="coiled-coil region" evidence="1">
    <location>
        <begin position="279"/>
        <end position="313"/>
    </location>
</feature>
<evidence type="ECO:0000256" key="2">
    <source>
        <dbReference type="SAM" id="MobiDB-lite"/>
    </source>
</evidence>
<dbReference type="AlphaFoldDB" id="A0A2J6PFI7"/>
<gene>
    <name evidence="3" type="ORF">NA56DRAFT_586885</name>
</gene>
<feature type="coiled-coil region" evidence="1">
    <location>
        <begin position="166"/>
        <end position="235"/>
    </location>
</feature>
<dbReference type="OrthoDB" id="4495335at2759"/>
<evidence type="ECO:0000313" key="4">
    <source>
        <dbReference type="Proteomes" id="UP000235672"/>
    </source>
</evidence>
<keyword evidence="1" id="KW-0175">Coiled coil</keyword>
<feature type="region of interest" description="Disordered" evidence="2">
    <location>
        <begin position="378"/>
        <end position="400"/>
    </location>
</feature>
<feature type="region of interest" description="Disordered" evidence="2">
    <location>
        <begin position="1"/>
        <end position="60"/>
    </location>
</feature>
<dbReference type="PANTHER" id="PTHR42041">
    <property type="entry name" value="DNA ENDONUCLEASE ACTIVATOR CTP1 C-TERMINAL DOMAIN-CONTAINING PROTEIN"/>
    <property type="match status" value="1"/>
</dbReference>
<accession>A0A2J6PFI7</accession>
<feature type="coiled-coil region" evidence="1">
    <location>
        <begin position="85"/>
        <end position="119"/>
    </location>
</feature>
<dbReference type="STRING" id="1745343.A0A2J6PFI7"/>
<dbReference type="EMBL" id="KZ613545">
    <property type="protein sequence ID" value="PMD12666.1"/>
    <property type="molecule type" value="Genomic_DNA"/>
</dbReference>
<evidence type="ECO:0000313" key="3">
    <source>
        <dbReference type="EMBL" id="PMD12666.1"/>
    </source>
</evidence>
<dbReference type="PANTHER" id="PTHR42041:SF1">
    <property type="entry name" value="DNA ENDONUCLEASE ACTIVATOR CTP1 C-TERMINAL DOMAIN-CONTAINING PROTEIN"/>
    <property type="match status" value="1"/>
</dbReference>
<name>A0A2J6PFI7_9HELO</name>
<protein>
    <submittedName>
        <fullName evidence="3">Uncharacterized protein</fullName>
    </submittedName>
</protein>
<feature type="region of interest" description="Disordered" evidence="2">
    <location>
        <begin position="412"/>
        <end position="450"/>
    </location>
</feature>
<reference evidence="3 4" key="1">
    <citation type="submission" date="2016-05" db="EMBL/GenBank/DDBJ databases">
        <title>A degradative enzymes factory behind the ericoid mycorrhizal symbiosis.</title>
        <authorList>
            <consortium name="DOE Joint Genome Institute"/>
            <person name="Martino E."/>
            <person name="Morin E."/>
            <person name="Grelet G."/>
            <person name="Kuo A."/>
            <person name="Kohler A."/>
            <person name="Daghino S."/>
            <person name="Barry K."/>
            <person name="Choi C."/>
            <person name="Cichocki N."/>
            <person name="Clum A."/>
            <person name="Copeland A."/>
            <person name="Hainaut M."/>
            <person name="Haridas S."/>
            <person name="Labutti K."/>
            <person name="Lindquist E."/>
            <person name="Lipzen A."/>
            <person name="Khouja H.-R."/>
            <person name="Murat C."/>
            <person name="Ohm R."/>
            <person name="Olson A."/>
            <person name="Spatafora J."/>
            <person name="Veneault-Fourrey C."/>
            <person name="Henrissat B."/>
            <person name="Grigoriev I."/>
            <person name="Martin F."/>
            <person name="Perotto S."/>
        </authorList>
    </citation>
    <scope>NUCLEOTIDE SEQUENCE [LARGE SCALE GENOMIC DNA]</scope>
    <source>
        <strain evidence="3 4">UAMH 7357</strain>
    </source>
</reference>
<feature type="compositionally biased region" description="Polar residues" evidence="2">
    <location>
        <begin position="22"/>
        <end position="50"/>
    </location>
</feature>